<keyword evidence="6" id="KW-1185">Reference proteome</keyword>
<dbReference type="InterPro" id="IPR013783">
    <property type="entry name" value="Ig-like_fold"/>
</dbReference>
<dbReference type="AlphaFoldDB" id="A0A026W7A0"/>
<organism evidence="5 6">
    <name type="scientific">Ooceraea biroi</name>
    <name type="common">Clonal raider ant</name>
    <name type="synonym">Cerapachys biroi</name>
    <dbReference type="NCBI Taxonomy" id="2015173"/>
    <lineage>
        <taxon>Eukaryota</taxon>
        <taxon>Metazoa</taxon>
        <taxon>Ecdysozoa</taxon>
        <taxon>Arthropoda</taxon>
        <taxon>Hexapoda</taxon>
        <taxon>Insecta</taxon>
        <taxon>Pterygota</taxon>
        <taxon>Neoptera</taxon>
        <taxon>Endopterygota</taxon>
        <taxon>Hymenoptera</taxon>
        <taxon>Apocrita</taxon>
        <taxon>Aculeata</taxon>
        <taxon>Formicoidea</taxon>
        <taxon>Formicidae</taxon>
        <taxon>Dorylinae</taxon>
        <taxon>Ooceraea</taxon>
    </lineage>
</organism>
<dbReference type="InterPro" id="IPR036179">
    <property type="entry name" value="Ig-like_dom_sf"/>
</dbReference>
<dbReference type="Gene3D" id="2.60.40.10">
    <property type="entry name" value="Immunoglobulins"/>
    <property type="match status" value="2"/>
</dbReference>
<dbReference type="SUPFAM" id="SSF48726">
    <property type="entry name" value="Immunoglobulin"/>
    <property type="match status" value="1"/>
</dbReference>
<dbReference type="PROSITE" id="PS50835">
    <property type="entry name" value="IG_LIKE"/>
    <property type="match status" value="1"/>
</dbReference>
<dbReference type="InterPro" id="IPR007110">
    <property type="entry name" value="Ig-like_dom"/>
</dbReference>
<reference evidence="5 6" key="1">
    <citation type="journal article" date="2014" name="Curr. Biol.">
        <title>The genome of the clonal raider ant Cerapachys biroi.</title>
        <authorList>
            <person name="Oxley P.R."/>
            <person name="Ji L."/>
            <person name="Fetter-Pruneda I."/>
            <person name="McKenzie S.K."/>
            <person name="Li C."/>
            <person name="Hu H."/>
            <person name="Zhang G."/>
            <person name="Kronauer D.J."/>
        </authorList>
    </citation>
    <scope>NUCLEOTIDE SEQUENCE [LARGE SCALE GENOMIC DNA]</scope>
</reference>
<evidence type="ECO:0000259" key="3">
    <source>
        <dbReference type="PROSITE" id="PS50835"/>
    </source>
</evidence>
<keyword evidence="2" id="KW-1133">Transmembrane helix</keyword>
<keyword evidence="2" id="KW-0472">Membrane</keyword>
<proteinExistence type="predicted"/>
<dbReference type="Proteomes" id="UP000053097">
    <property type="component" value="Unassembled WGS sequence"/>
</dbReference>
<evidence type="ECO:0000256" key="1">
    <source>
        <dbReference type="SAM" id="MobiDB-lite"/>
    </source>
</evidence>
<name>A0A026W7A0_OOCBI</name>
<gene>
    <name evidence="5" type="ORF">X777_09840</name>
</gene>
<feature type="transmembrane region" description="Helical" evidence="2">
    <location>
        <begin position="219"/>
        <end position="243"/>
    </location>
</feature>
<dbReference type="OrthoDB" id="6266590at2759"/>
<evidence type="ECO:0000313" key="6">
    <source>
        <dbReference type="Proteomes" id="UP000053097"/>
    </source>
</evidence>
<feature type="domain" description="Ig-like" evidence="3">
    <location>
        <begin position="1"/>
        <end position="87"/>
    </location>
</feature>
<sequence length="303" mass="34202">MQYVSVDVGKGLKLACTEESILSHSEESTVRVMWIREGREDRQIDRLKVEPNGVLELLNVSADDAGNYSCSFDDHDAVKARINVEVRTPPPALRNVWVKPSTILANILWEVAGTGGYPIIDFTAEYRLKPGTGEKPEDWKPIIPTHIPPNSNVRFIALKRQIDVYHLVPNTTYSFRVWATNQLGKGDIVEVEGHTHHSVEELELARHLLAGVENFDTRVWVAAVGIVMGTLMILGLGTCYLLYRECKAPSQLEEQEVIELVPNIILNPGFFDERTEHVPQDENFNNQTTTRLNNNSVVQPRRL</sequence>
<feature type="compositionally biased region" description="Polar residues" evidence="1">
    <location>
        <begin position="282"/>
        <end position="303"/>
    </location>
</feature>
<protein>
    <submittedName>
        <fullName evidence="5">Protein sidekick</fullName>
    </submittedName>
</protein>
<dbReference type="InterPro" id="IPR003599">
    <property type="entry name" value="Ig_sub"/>
</dbReference>
<evidence type="ECO:0000259" key="4">
    <source>
        <dbReference type="PROSITE" id="PS50853"/>
    </source>
</evidence>
<dbReference type="SUPFAM" id="SSF49265">
    <property type="entry name" value="Fibronectin type III"/>
    <property type="match status" value="1"/>
</dbReference>
<dbReference type="OMA" id="IWANNKL"/>
<feature type="domain" description="Fibronectin type-III" evidence="4">
    <location>
        <begin position="89"/>
        <end position="201"/>
    </location>
</feature>
<dbReference type="EMBL" id="KK107388">
    <property type="protein sequence ID" value="EZA51496.1"/>
    <property type="molecule type" value="Genomic_DNA"/>
</dbReference>
<keyword evidence="2" id="KW-0812">Transmembrane</keyword>
<accession>A0A026W7A0</accession>
<dbReference type="CDD" id="cd00063">
    <property type="entry name" value="FN3"/>
    <property type="match status" value="1"/>
</dbReference>
<dbReference type="InterPro" id="IPR003961">
    <property type="entry name" value="FN3_dom"/>
</dbReference>
<dbReference type="InterPro" id="IPR036116">
    <property type="entry name" value="FN3_sf"/>
</dbReference>
<dbReference type="SMART" id="SM00060">
    <property type="entry name" value="FN3"/>
    <property type="match status" value="1"/>
</dbReference>
<evidence type="ECO:0000313" key="5">
    <source>
        <dbReference type="EMBL" id="EZA51496.1"/>
    </source>
</evidence>
<dbReference type="PROSITE" id="PS50853">
    <property type="entry name" value="FN3"/>
    <property type="match status" value="1"/>
</dbReference>
<evidence type="ECO:0000256" key="2">
    <source>
        <dbReference type="SAM" id="Phobius"/>
    </source>
</evidence>
<feature type="region of interest" description="Disordered" evidence="1">
    <location>
        <begin position="281"/>
        <end position="303"/>
    </location>
</feature>
<dbReference type="SMART" id="SM00409">
    <property type="entry name" value="IG"/>
    <property type="match status" value="1"/>
</dbReference>